<reference evidence="2" key="1">
    <citation type="submission" date="2017-12" db="EMBL/GenBank/DDBJ databases">
        <title>Genomic analysis of Paracoccus sp. CBA4604.</title>
        <authorList>
            <person name="Roh S.W."/>
            <person name="Kim J.Y."/>
            <person name="Kim J.S."/>
        </authorList>
    </citation>
    <scope>NUCLEOTIDE SEQUENCE [LARGE SCALE GENOMIC DNA]</scope>
    <source>
        <strain evidence="2">CBA4604</strain>
    </source>
</reference>
<dbReference type="AlphaFoldDB" id="A0A2K9MBP5"/>
<dbReference type="Pfam" id="PF13578">
    <property type="entry name" value="Methyltransf_24"/>
    <property type="match status" value="1"/>
</dbReference>
<dbReference type="SUPFAM" id="SSF53335">
    <property type="entry name" value="S-adenosyl-L-methionine-dependent methyltransferases"/>
    <property type="match status" value="1"/>
</dbReference>
<dbReference type="Proteomes" id="UP000234882">
    <property type="component" value="Chromosome"/>
</dbReference>
<evidence type="ECO:0008006" key="3">
    <source>
        <dbReference type="Google" id="ProtNLM"/>
    </source>
</evidence>
<accession>A0A2K9MBP5</accession>
<dbReference type="InterPro" id="IPR029063">
    <property type="entry name" value="SAM-dependent_MTases_sf"/>
</dbReference>
<dbReference type="OrthoDB" id="9816424at2"/>
<dbReference type="EMBL" id="CP025583">
    <property type="protein sequence ID" value="AUM73050.1"/>
    <property type="molecule type" value="Genomic_DNA"/>
</dbReference>
<dbReference type="Gene3D" id="3.40.50.150">
    <property type="entry name" value="Vaccinia Virus protein VP39"/>
    <property type="match status" value="1"/>
</dbReference>
<organism evidence="1 2">
    <name type="scientific">Paracoccus jeotgali</name>
    <dbReference type="NCBI Taxonomy" id="2065379"/>
    <lineage>
        <taxon>Bacteria</taxon>
        <taxon>Pseudomonadati</taxon>
        <taxon>Pseudomonadota</taxon>
        <taxon>Alphaproteobacteria</taxon>
        <taxon>Rhodobacterales</taxon>
        <taxon>Paracoccaceae</taxon>
        <taxon>Paracoccus</taxon>
    </lineage>
</organism>
<name>A0A2K9MBP5_9RHOB</name>
<keyword evidence="2" id="KW-1185">Reference proteome</keyword>
<dbReference type="RefSeq" id="WP_101498434.1">
    <property type="nucleotide sequence ID" value="NZ_CP025583.1"/>
</dbReference>
<sequence>MPNYFRDYMTRTGDRMILKMDHYLDIYPRLLGHLQHRDLRFLEIGIYKGGSMPMWQGYFGPGAHLVFADIDPACRDLALPGTHVEIGDQADPAFLRDLVAGHGPFDLILDDGGHKTDQQITSFRHLFPHLRPGGIYVVEDTHTSYWPGFDGGYGKRSFIGYTKWLIDRMHSWYTDEDEIFPFHPLAREIGEIRFFDSIVAITREPHGMPTALSSRNGQVKRSQAMMRARNRRSIF</sequence>
<proteinExistence type="predicted"/>
<evidence type="ECO:0000313" key="1">
    <source>
        <dbReference type="EMBL" id="AUM73050.1"/>
    </source>
</evidence>
<dbReference type="KEGG" id="paru:CYR75_00950"/>
<gene>
    <name evidence="1" type="ORF">CYR75_00950</name>
</gene>
<protein>
    <recommendedName>
        <fullName evidence="3">Class I SAM-dependent methyltransferase</fullName>
    </recommendedName>
</protein>
<evidence type="ECO:0000313" key="2">
    <source>
        <dbReference type="Proteomes" id="UP000234882"/>
    </source>
</evidence>